<evidence type="ECO:0000313" key="2">
    <source>
        <dbReference type="EMBL" id="QNF33446.1"/>
    </source>
</evidence>
<evidence type="ECO:0000259" key="1">
    <source>
        <dbReference type="Pfam" id="PF12697"/>
    </source>
</evidence>
<keyword evidence="3" id="KW-1185">Reference proteome</keyword>
<dbReference type="SUPFAM" id="SSF53474">
    <property type="entry name" value="alpha/beta-Hydrolases"/>
    <property type="match status" value="1"/>
</dbReference>
<dbReference type="Pfam" id="PF12697">
    <property type="entry name" value="Abhydrolase_6"/>
    <property type="match status" value="1"/>
</dbReference>
<dbReference type="Proteomes" id="UP000515237">
    <property type="component" value="Chromosome"/>
</dbReference>
<dbReference type="RefSeq" id="WP_185274297.1">
    <property type="nucleotide sequence ID" value="NZ_CP055156.1"/>
</dbReference>
<protein>
    <submittedName>
        <fullName evidence="2">Alpha/beta hydrolase</fullName>
    </submittedName>
</protein>
<keyword evidence="2" id="KW-0378">Hydrolase</keyword>
<accession>A0A7G7G8G2</accession>
<dbReference type="AlphaFoldDB" id="A0A7G7G8G2"/>
<dbReference type="KEGG" id="aswu:HUW51_12210"/>
<evidence type="ECO:0000313" key="3">
    <source>
        <dbReference type="Proteomes" id="UP000515237"/>
    </source>
</evidence>
<sequence>MQKELPILYLIPGLGADARMFQLLQLDVSRYNVVILDWLTPFKQESLVSYAQRMANQILVSNQPILLVGVSFGGMIAVEISKILKPARTILISSIKTSNELPGYLRFLGQLGLHPYLPLHWVKKLPGLYNWIFGAKTPLEKKILHQIIQSTDLSFVKWAFTAIVNWQNQEQPANLIHVHGNQDKIFPLSYIKNPVVYAGEHLIILGKADELSSFITREANRIFYSEL</sequence>
<reference evidence="2 3" key="1">
    <citation type="journal article" date="2018" name="Int. J. Syst. Evol. Microbiol.">
        <title>Adhaeribacter swui sp. nov., isolated from wet mud.</title>
        <authorList>
            <person name="Kim D.U."/>
            <person name="Kim K.W."/>
            <person name="Kang M.S."/>
            <person name="Kim J.Y."/>
            <person name="Jang J.H."/>
            <person name="Kim M.K."/>
        </authorList>
    </citation>
    <scope>NUCLEOTIDE SEQUENCE [LARGE SCALE GENOMIC DNA]</scope>
    <source>
        <strain evidence="2 3">KCTC 52873</strain>
    </source>
</reference>
<organism evidence="2 3">
    <name type="scientific">Adhaeribacter swui</name>
    <dbReference type="NCBI Taxonomy" id="2086471"/>
    <lineage>
        <taxon>Bacteria</taxon>
        <taxon>Pseudomonadati</taxon>
        <taxon>Bacteroidota</taxon>
        <taxon>Cytophagia</taxon>
        <taxon>Cytophagales</taxon>
        <taxon>Hymenobacteraceae</taxon>
        <taxon>Adhaeribacter</taxon>
    </lineage>
</organism>
<dbReference type="Gene3D" id="3.40.50.1820">
    <property type="entry name" value="alpha/beta hydrolase"/>
    <property type="match status" value="1"/>
</dbReference>
<name>A0A7G7G8G2_9BACT</name>
<dbReference type="InterPro" id="IPR000073">
    <property type="entry name" value="AB_hydrolase_1"/>
</dbReference>
<proteinExistence type="predicted"/>
<dbReference type="InterPro" id="IPR029058">
    <property type="entry name" value="AB_hydrolase_fold"/>
</dbReference>
<dbReference type="EMBL" id="CP055156">
    <property type="protein sequence ID" value="QNF33446.1"/>
    <property type="molecule type" value="Genomic_DNA"/>
</dbReference>
<feature type="domain" description="AB hydrolase-1" evidence="1">
    <location>
        <begin position="9"/>
        <end position="123"/>
    </location>
</feature>
<gene>
    <name evidence="2" type="ORF">HUW51_12210</name>
</gene>
<dbReference type="GO" id="GO:0016787">
    <property type="term" value="F:hydrolase activity"/>
    <property type="evidence" value="ECO:0007669"/>
    <property type="project" value="UniProtKB-KW"/>
</dbReference>